<sequence length="163" mass="17799">MKNKLSLVLMTVLFFVILLPSHSSAAEDIAPVTDDVTAVVNTSSPPADISPLSQDTFSYEFSSNFYTPTFHVYNPNTNITVNLTSTSTYDSNDGVFKVSLEKCDKSGSIVCTWKSLLTAAAPSDGAWTVLFPGGFETGDYRIRLHGILPGGYTVKGYAQYIWY</sequence>
<comment type="caution">
    <text evidence="2">The sequence shown here is derived from an EMBL/GenBank/DDBJ whole genome shotgun (WGS) entry which is preliminary data.</text>
</comment>
<organism evidence="2 3">
    <name type="scientific">Paenibacillus odorifer</name>
    <dbReference type="NCBI Taxonomy" id="189426"/>
    <lineage>
        <taxon>Bacteria</taxon>
        <taxon>Bacillati</taxon>
        <taxon>Bacillota</taxon>
        <taxon>Bacilli</taxon>
        <taxon>Bacillales</taxon>
        <taxon>Paenibacillaceae</taxon>
        <taxon>Paenibacillus</taxon>
    </lineage>
</organism>
<evidence type="ECO:0000313" key="2">
    <source>
        <dbReference type="EMBL" id="OME09735.1"/>
    </source>
</evidence>
<feature type="signal peptide" evidence="1">
    <location>
        <begin position="1"/>
        <end position="25"/>
    </location>
</feature>
<dbReference type="Proteomes" id="UP000187323">
    <property type="component" value="Unassembled WGS sequence"/>
</dbReference>
<keyword evidence="1" id="KW-0732">Signal</keyword>
<evidence type="ECO:0000313" key="3">
    <source>
        <dbReference type="Proteomes" id="UP000187323"/>
    </source>
</evidence>
<dbReference type="AlphaFoldDB" id="A0AB36J6A2"/>
<accession>A0AB36J6A2</accession>
<dbReference type="EMBL" id="MPTO01000058">
    <property type="protein sequence ID" value="OME09735.1"/>
    <property type="molecule type" value="Genomic_DNA"/>
</dbReference>
<gene>
    <name evidence="2" type="ORF">BSK47_31885</name>
</gene>
<protein>
    <submittedName>
        <fullName evidence="2">Uncharacterized protein</fullName>
    </submittedName>
</protein>
<proteinExistence type="predicted"/>
<evidence type="ECO:0000256" key="1">
    <source>
        <dbReference type="SAM" id="SignalP"/>
    </source>
</evidence>
<dbReference type="RefSeq" id="WP_076139049.1">
    <property type="nucleotide sequence ID" value="NZ_MKQL01000024.1"/>
</dbReference>
<name>A0AB36J6A2_9BACL</name>
<feature type="chain" id="PRO_5044329491" evidence="1">
    <location>
        <begin position="26"/>
        <end position="163"/>
    </location>
</feature>
<reference evidence="2 3" key="1">
    <citation type="submission" date="2016-10" db="EMBL/GenBank/DDBJ databases">
        <title>Paenibacillus species isolates.</title>
        <authorList>
            <person name="Beno S.M."/>
        </authorList>
    </citation>
    <scope>NUCLEOTIDE SEQUENCE [LARGE SCALE GENOMIC DNA]</scope>
    <source>
        <strain evidence="2 3">FSL H7-0918</strain>
    </source>
</reference>